<dbReference type="InterPro" id="IPR044893">
    <property type="entry name" value="RNA_pol_Rpb1_clamp_domain"/>
</dbReference>
<dbReference type="Pfam" id="PF05000">
    <property type="entry name" value="RNA_pol_Rpb1_4"/>
    <property type="match status" value="1"/>
</dbReference>
<dbReference type="InterPro" id="IPR045867">
    <property type="entry name" value="DNA-dir_RpoC_beta_prime"/>
</dbReference>
<dbReference type="OMA" id="CCSPFRG"/>
<dbReference type="PANTHER" id="PTHR19376">
    <property type="entry name" value="DNA-DIRECTED RNA POLYMERASE"/>
    <property type="match status" value="1"/>
</dbReference>
<keyword evidence="7" id="KW-0804">Transcription</keyword>
<evidence type="ECO:0000256" key="4">
    <source>
        <dbReference type="ARBA" id="ARBA00022695"/>
    </source>
</evidence>
<evidence type="ECO:0000313" key="12">
    <source>
        <dbReference type="Proteomes" id="UP000295252"/>
    </source>
</evidence>
<dbReference type="InterPro" id="IPR000722">
    <property type="entry name" value="RNA_pol_asu"/>
</dbReference>
<dbReference type="InterPro" id="IPR038120">
    <property type="entry name" value="Rpb1_funnel_sf"/>
</dbReference>
<dbReference type="Gene3D" id="1.10.132.30">
    <property type="match status" value="1"/>
</dbReference>
<dbReference type="InterPro" id="IPR042102">
    <property type="entry name" value="RNA_pol_Rpb1_3_sf"/>
</dbReference>
<dbReference type="Gene3D" id="4.10.860.120">
    <property type="entry name" value="RNA polymerase II, clamp domain"/>
    <property type="match status" value="1"/>
</dbReference>
<evidence type="ECO:0000256" key="1">
    <source>
        <dbReference type="ARBA" id="ARBA00012418"/>
    </source>
</evidence>
<dbReference type="GO" id="GO:0003899">
    <property type="term" value="F:DNA-directed RNA polymerase activity"/>
    <property type="evidence" value="ECO:0007669"/>
    <property type="project" value="UniProtKB-EC"/>
</dbReference>
<feature type="chain" id="PRO_5012316863" description="DNA-directed RNA polymerase" evidence="9">
    <location>
        <begin position="16"/>
        <end position="1511"/>
    </location>
</feature>
<dbReference type="InterPro" id="IPR006592">
    <property type="entry name" value="RNA_pol_N"/>
</dbReference>
<keyword evidence="12" id="KW-1185">Reference proteome</keyword>
<dbReference type="GO" id="GO:0030422">
    <property type="term" value="P:siRNA processing"/>
    <property type="evidence" value="ECO:0007669"/>
    <property type="project" value="EnsemblPlants"/>
</dbReference>
<dbReference type="Gene3D" id="6.20.50.80">
    <property type="match status" value="1"/>
</dbReference>
<organism evidence="11 12">
    <name type="scientific">Coffea canephora</name>
    <name type="common">Robusta coffee</name>
    <dbReference type="NCBI Taxonomy" id="49390"/>
    <lineage>
        <taxon>Eukaryota</taxon>
        <taxon>Viridiplantae</taxon>
        <taxon>Streptophyta</taxon>
        <taxon>Embryophyta</taxon>
        <taxon>Tracheophyta</taxon>
        <taxon>Spermatophyta</taxon>
        <taxon>Magnoliopsida</taxon>
        <taxon>eudicotyledons</taxon>
        <taxon>Gunneridae</taxon>
        <taxon>Pentapetalae</taxon>
        <taxon>asterids</taxon>
        <taxon>lamiids</taxon>
        <taxon>Gentianales</taxon>
        <taxon>Rubiaceae</taxon>
        <taxon>Ixoroideae</taxon>
        <taxon>Gardenieae complex</taxon>
        <taxon>Bertiereae - Coffeeae clade</taxon>
        <taxon>Coffeeae</taxon>
        <taxon>Coffea</taxon>
    </lineage>
</organism>
<evidence type="ECO:0000313" key="11">
    <source>
        <dbReference type="EMBL" id="CDP09818.1"/>
    </source>
</evidence>
<dbReference type="EC" id="2.7.7.6" evidence="1"/>
<gene>
    <name evidence="11" type="ORF">GSCOC_T00030289001</name>
</gene>
<evidence type="ECO:0000256" key="6">
    <source>
        <dbReference type="ARBA" id="ARBA00022833"/>
    </source>
</evidence>
<dbReference type="EMBL" id="HG739125">
    <property type="protein sequence ID" value="CDP09818.1"/>
    <property type="molecule type" value="Genomic_DNA"/>
</dbReference>
<sequence>MICLLPFFFLEISFSACLIYESTRLLRPNLSISELNMDRATIDIEHSEKLEQKGRLMSISFNILSEADAVRKSVKLIGAASEVTDPALGFPNLINHCNTCGAKDRRECEGHFGLINFPFTILNPYFLPEVAQILNKICPACKSVRVNKVKSSGSTSVRDHSDTCKYCDGRSRDSYPPMKFKVTSKDVFAKTAISAEVSERSSSNRSSNGSMASDYWDIIPSDAQQDLSNLGSNKRLLSHAQVYNILKDVDPRFLESFLKRKSSVFLNCFLLTPNCHRVTELGQHITFDTKTKLYKKLIDFRGTANELSARVLDLIKVSKVRSEKSSAINSAFSVLGFKDSAVATSGLKYIKELLLGKRTDHAFRMVVVGDPNINLGEIGMPRHIAEKLLVSEHVNKWNFGKLKDYVALILVGGGEICVRRGGRLEKLSIIDKLCCGDVLYRPMLDGDIVLINRPPSIHQHSMLSLSVRILPINSVLSINPLICSPLRGDFDGDCLHGYVSQSVDSRVELNELVALNKQLLNGQSGRNLLSLSHDSLTAAHLILEDGVTLDKFQMQQLQMFCSCPMPIPAITKAPGNKCFWTGKQLFSLLIPPCFDYVSQSNGVQISKGEIVTSSSGSSWLRDNDGNLFHSLVRCCKNEVLGFLCAAQEVLCEWLAMRGLSVSLSDLYLTSDAYSRQNMIEEVSCGLQEAELLSSIRLLMMGSNQDFLVESTEANKRSVDFGEQHLSSIQQQNSSVLSEASVSAFKQVFLDVQHLVYHYVSKDNSFLSMLMAGSKGNLLKLVQHSMCLGLQHSVVPLSFSIPHQLSCATWNYHKISVHESHGTLDHSGSYIPFAVIENSFLTGLNPMECFVHSLTTRDSSFSGHADVSGTLTRKLMFFMRDLSIGYDGTVRNSYGNQLIQFSYNSRDTLTPCNCNDESPSETISAYDVGGHPVGALAACAISEAAYSALDLPISALESSPLLNLKKILDCGVKKSSGDKTASIFLCKKLGRQTYGLEYGALEVKDHLERLMLEDVVSSSMISYSKEKCSRSQISPWICHFHISKEIIKRKRLRVQSIIDALNMAWRSAKVKLKINLPDLQITGKACSLALKQNEKDTKICLTVSILEKSKKSSLRLDILRNMVMPFLLGTVIKGFPEFKKVDIMWKDCRNSSKSSKGSLGGVYLRVFMSEKCDRTKFWSVLVDNCLRIRDLIDWERSHPDDIHDMAPAYGIDAAVNHFLSSLNSAISDTGKTILPEHLVLTADCLSATGEFVALNAKGLAQQRKETAVSSPFLQACFSSPGDCFVRAAKTGIVDNLQGTVDALAWGMVPSIGTGARFDIIYSGKGHEPAKSIDVYDLLGSIVNLNQQVKFPNKDYEMSGKSIVQHLFAYDDLATKGCILPRTLLRNFFSLKDIQKLSHSLKHMLNKYDVDCQLSEIDKTIVMAALSFHPRSSEKIGIGAHEIKVGYHSEYDNSRCFVLVRKDGTVADFSYHKCVHNALQLIAPDWAKKYESKWLNGPKANSRVWPMGHRCRK</sequence>
<evidence type="ECO:0000256" key="8">
    <source>
        <dbReference type="ARBA" id="ARBA00048552"/>
    </source>
</evidence>
<dbReference type="Gene3D" id="1.10.274.100">
    <property type="entry name" value="RNA polymerase Rpb1, domain 3"/>
    <property type="match status" value="1"/>
</dbReference>
<keyword evidence="4" id="KW-0548">Nucleotidyltransferase</keyword>
<evidence type="ECO:0000259" key="10">
    <source>
        <dbReference type="SMART" id="SM00663"/>
    </source>
</evidence>
<dbReference type="GO" id="GO:0010495">
    <property type="term" value="P:siRNA-mediated long-distance post-transcriptional gene silencing"/>
    <property type="evidence" value="ECO:0007669"/>
    <property type="project" value="EnsemblPlants"/>
</dbReference>
<keyword evidence="9" id="KW-0732">Signal</keyword>
<dbReference type="InterPro" id="IPR007083">
    <property type="entry name" value="RNA_pol_Rpb1_4"/>
</dbReference>
<evidence type="ECO:0000256" key="3">
    <source>
        <dbReference type="ARBA" id="ARBA00022679"/>
    </source>
</evidence>
<dbReference type="GO" id="GO:0003677">
    <property type="term" value="F:DNA binding"/>
    <property type="evidence" value="ECO:0007669"/>
    <property type="project" value="InterPro"/>
</dbReference>
<dbReference type="SUPFAM" id="SSF64484">
    <property type="entry name" value="beta and beta-prime subunits of DNA dependent RNA-polymerase"/>
    <property type="match status" value="1"/>
</dbReference>
<dbReference type="GO" id="GO:0000418">
    <property type="term" value="C:RNA polymerase IV complex"/>
    <property type="evidence" value="ECO:0007669"/>
    <property type="project" value="EnsemblPlants"/>
</dbReference>
<dbReference type="GO" id="GO:0046872">
    <property type="term" value="F:metal ion binding"/>
    <property type="evidence" value="ECO:0007669"/>
    <property type="project" value="UniProtKB-KW"/>
</dbReference>
<dbReference type="Pfam" id="PF04983">
    <property type="entry name" value="RNA_pol_Rpb1_3"/>
    <property type="match status" value="1"/>
</dbReference>
<comment type="catalytic activity">
    <reaction evidence="8">
        <text>RNA(n) + a ribonucleoside 5'-triphosphate = RNA(n+1) + diphosphate</text>
        <dbReference type="Rhea" id="RHEA:21248"/>
        <dbReference type="Rhea" id="RHEA-COMP:14527"/>
        <dbReference type="Rhea" id="RHEA-COMP:17342"/>
        <dbReference type="ChEBI" id="CHEBI:33019"/>
        <dbReference type="ChEBI" id="CHEBI:61557"/>
        <dbReference type="ChEBI" id="CHEBI:140395"/>
        <dbReference type="EC" id="2.7.7.6"/>
    </reaction>
</comment>
<dbReference type="GO" id="GO:0005654">
    <property type="term" value="C:nucleoplasm"/>
    <property type="evidence" value="ECO:0007669"/>
    <property type="project" value="EnsemblPlants"/>
</dbReference>
<evidence type="ECO:0000256" key="2">
    <source>
        <dbReference type="ARBA" id="ARBA00022478"/>
    </source>
</evidence>
<dbReference type="Gramene" id="CDP09818">
    <property type="protein sequence ID" value="CDP09818"/>
    <property type="gene ID" value="GSCOC_T00030289001"/>
</dbReference>
<dbReference type="GO" id="GO:0006351">
    <property type="term" value="P:DNA-templated transcription"/>
    <property type="evidence" value="ECO:0007669"/>
    <property type="project" value="InterPro"/>
</dbReference>
<dbReference type="PhylomeDB" id="A0A068UQE0"/>
<dbReference type="Proteomes" id="UP000295252">
    <property type="component" value="Chromosome X"/>
</dbReference>
<dbReference type="Pfam" id="PF11523">
    <property type="entry name" value="DUF3223"/>
    <property type="match status" value="1"/>
</dbReference>
<dbReference type="InterPro" id="IPR007066">
    <property type="entry name" value="RNA_pol_Rpb1_3"/>
</dbReference>
<dbReference type="Gene3D" id="2.40.40.20">
    <property type="match status" value="1"/>
</dbReference>
<dbReference type="STRING" id="49390.A0A068UQE0"/>
<feature type="domain" description="RNA polymerase N-terminal" evidence="10">
    <location>
        <begin position="262"/>
        <end position="543"/>
    </location>
</feature>
<keyword evidence="2" id="KW-0240">DNA-directed RNA polymerase</keyword>
<dbReference type="Pfam" id="PF00623">
    <property type="entry name" value="RNA_pol_Rpb1_2"/>
    <property type="match status" value="1"/>
</dbReference>
<reference evidence="12" key="1">
    <citation type="journal article" date="2014" name="Science">
        <title>The coffee genome provides insight into the convergent evolution of caffeine biosynthesis.</title>
        <authorList>
            <person name="Denoeud F."/>
            <person name="Carretero-Paulet L."/>
            <person name="Dereeper A."/>
            <person name="Droc G."/>
            <person name="Guyot R."/>
            <person name="Pietrella M."/>
            <person name="Zheng C."/>
            <person name="Alberti A."/>
            <person name="Anthony F."/>
            <person name="Aprea G."/>
            <person name="Aury J.M."/>
            <person name="Bento P."/>
            <person name="Bernard M."/>
            <person name="Bocs S."/>
            <person name="Campa C."/>
            <person name="Cenci A."/>
            <person name="Combes M.C."/>
            <person name="Crouzillat D."/>
            <person name="Da Silva C."/>
            <person name="Daddiego L."/>
            <person name="De Bellis F."/>
            <person name="Dussert S."/>
            <person name="Garsmeur O."/>
            <person name="Gayraud T."/>
            <person name="Guignon V."/>
            <person name="Jahn K."/>
            <person name="Jamilloux V."/>
            <person name="Joet T."/>
            <person name="Labadie K."/>
            <person name="Lan T."/>
            <person name="Leclercq J."/>
            <person name="Lepelley M."/>
            <person name="Leroy T."/>
            <person name="Li L.T."/>
            <person name="Librado P."/>
            <person name="Lopez L."/>
            <person name="Munoz A."/>
            <person name="Noel B."/>
            <person name="Pallavicini A."/>
            <person name="Perrotta G."/>
            <person name="Poncet V."/>
            <person name="Pot D."/>
            <person name="Priyono X."/>
            <person name="Rigoreau M."/>
            <person name="Rouard M."/>
            <person name="Rozas J."/>
            <person name="Tranchant-Dubreuil C."/>
            <person name="VanBuren R."/>
            <person name="Zhang Q."/>
            <person name="Andrade A.C."/>
            <person name="Argout X."/>
            <person name="Bertrand B."/>
            <person name="de Kochko A."/>
            <person name="Graziosi G."/>
            <person name="Henry R.J."/>
            <person name="Jayarama X."/>
            <person name="Ming R."/>
            <person name="Nagai C."/>
            <person name="Rounsley S."/>
            <person name="Sankoff D."/>
            <person name="Giuliano G."/>
            <person name="Albert V.A."/>
            <person name="Wincker P."/>
            <person name="Lashermes P."/>
        </authorList>
    </citation>
    <scope>NUCLEOTIDE SEQUENCE [LARGE SCALE GENOMIC DNA]</scope>
    <source>
        <strain evidence="12">cv. DH200-94</strain>
    </source>
</reference>
<keyword evidence="3" id="KW-0808">Transferase</keyword>
<feature type="signal peptide" evidence="9">
    <location>
        <begin position="1"/>
        <end position="15"/>
    </location>
</feature>
<accession>A0A068UQE0</accession>
<dbReference type="InParanoid" id="A0A068UQE0"/>
<dbReference type="FunCoup" id="A0A068UQE0">
    <property type="interactions" value="711"/>
</dbReference>
<name>A0A068UQE0_COFCA</name>
<dbReference type="Gene3D" id="3.10.450.40">
    <property type="match status" value="1"/>
</dbReference>
<evidence type="ECO:0000256" key="5">
    <source>
        <dbReference type="ARBA" id="ARBA00022723"/>
    </source>
</evidence>
<dbReference type="CDD" id="cd10506">
    <property type="entry name" value="RNAP_IV_RPD1_N"/>
    <property type="match status" value="1"/>
</dbReference>
<evidence type="ECO:0000256" key="9">
    <source>
        <dbReference type="SAM" id="SignalP"/>
    </source>
</evidence>
<dbReference type="PANTHER" id="PTHR19376:SF36">
    <property type="entry name" value="DNA-DIRECTED RNA POLYMERASE IV SUBUNIT 1"/>
    <property type="match status" value="1"/>
</dbReference>
<dbReference type="SMART" id="SM00663">
    <property type="entry name" value="RPOLA_N"/>
    <property type="match status" value="1"/>
</dbReference>
<evidence type="ECO:0000256" key="7">
    <source>
        <dbReference type="ARBA" id="ARBA00023163"/>
    </source>
</evidence>
<dbReference type="OrthoDB" id="409625at2759"/>
<keyword evidence="5" id="KW-0479">Metal-binding</keyword>
<dbReference type="InterPro" id="IPR040403">
    <property type="entry name" value="NRPD1_N"/>
</dbReference>
<proteinExistence type="predicted"/>
<dbReference type="Gene3D" id="3.30.1490.180">
    <property type="entry name" value="RNA polymerase ii"/>
    <property type="match status" value="1"/>
</dbReference>
<protein>
    <recommendedName>
        <fullName evidence="1">DNA-directed RNA polymerase</fullName>
        <ecNumber evidence="1">2.7.7.6</ecNumber>
    </recommendedName>
</protein>
<keyword evidence="6" id="KW-0862">Zinc</keyword>